<feature type="domain" description="YoaR-like putative peptidoglycan binding" evidence="2">
    <location>
        <begin position="306"/>
        <end position="400"/>
    </location>
</feature>
<protein>
    <submittedName>
        <fullName evidence="3">VanW family protein</fullName>
    </submittedName>
</protein>
<proteinExistence type="predicted"/>
<dbReference type="RefSeq" id="WP_274192157.1">
    <property type="nucleotide sequence ID" value="NZ_BAABHN010000057.1"/>
</dbReference>
<dbReference type="PANTHER" id="PTHR35788:SF1">
    <property type="entry name" value="EXPORTED PROTEIN"/>
    <property type="match status" value="1"/>
</dbReference>
<feature type="compositionally biased region" description="Basic and acidic residues" evidence="1">
    <location>
        <begin position="50"/>
        <end position="69"/>
    </location>
</feature>
<name>A0ABV9RSA6_9PSEU</name>
<keyword evidence="4" id="KW-1185">Reference proteome</keyword>
<feature type="region of interest" description="Disordered" evidence="1">
    <location>
        <begin position="1"/>
        <end position="93"/>
    </location>
</feature>
<feature type="region of interest" description="Disordered" evidence="1">
    <location>
        <begin position="606"/>
        <end position="635"/>
    </location>
</feature>
<sequence length="671" mass="70110">MTSPGGRTPEDTTVDPTVDDHHRDADDIDATADMDGSGLDETTRSMGPEHAAETDAERTEWIPVTDDRPTGPQGPAPRGHGAHEAGDDSSGGGRSRPLLIGAAVVGLLAVLYVGDLLISSTDVPRGVAVAGVEIGGMGKPEAEQELNARLAGRLTQPVTLQAGSSTATIDPRAAGLELDVEGTIARAGEQPFNPWTRLTSLFGTRDVAPVTRVNGFALGQALDGARPQLDRPATEGTVRFENLEPVAVPSVPGQVVDGPGAARAVVDHWLDPTPVGLPIAEAPVTVTPAAIQEALDTVARPAVAGPLTVVGDGKNATVTSRAITTFLTFRPDGQGGLTPGVDEPAAIAAVEPQLGTTETEPRDATLEFGGTTATVVPAVVGREIDWPRTFDGIVDALRRPDDGTTPPIFTPPPTTPGAEPAAPPPAAGRAINAVYTTTQPEVTTESLQALGPATLIGEFTTRGFKPDSGQNIRRIAEIVNGKIIEPNSVFSLNQATSPRNEANGFVPAGIIDDGAPGRGVGGGVSQFATTLFNAGYLAGLDDVEHKEHSYYISRYPAGREATVFEGSIDLRLGNDGPTPVYIRTQWTPSSITVQLYGIKRFDVTSEPGPRVNPTPPGVRDLGANPECKPSQGSEGFTITDTRVLRDVRTGEVRREPRTVRYEPQPTVTCGQ</sequence>
<dbReference type="PANTHER" id="PTHR35788">
    <property type="entry name" value="EXPORTED PROTEIN-RELATED"/>
    <property type="match status" value="1"/>
</dbReference>
<dbReference type="Pfam" id="PF12229">
    <property type="entry name" value="PG_binding_4"/>
    <property type="match status" value="1"/>
</dbReference>
<evidence type="ECO:0000313" key="4">
    <source>
        <dbReference type="Proteomes" id="UP001595909"/>
    </source>
</evidence>
<dbReference type="Proteomes" id="UP001595909">
    <property type="component" value="Unassembled WGS sequence"/>
</dbReference>
<gene>
    <name evidence="3" type="ORF">ACFPEL_27335</name>
</gene>
<feature type="region of interest" description="Disordered" evidence="1">
    <location>
        <begin position="397"/>
        <end position="424"/>
    </location>
</feature>
<feature type="compositionally biased region" description="Pro residues" evidence="1">
    <location>
        <begin position="408"/>
        <end position="424"/>
    </location>
</feature>
<comment type="caution">
    <text evidence="3">The sequence shown here is derived from an EMBL/GenBank/DDBJ whole genome shotgun (WGS) entry which is preliminary data.</text>
</comment>
<organism evidence="3 4">
    <name type="scientific">Actinomycetospora chibensis</name>
    <dbReference type="NCBI Taxonomy" id="663606"/>
    <lineage>
        <taxon>Bacteria</taxon>
        <taxon>Bacillati</taxon>
        <taxon>Actinomycetota</taxon>
        <taxon>Actinomycetes</taxon>
        <taxon>Pseudonocardiales</taxon>
        <taxon>Pseudonocardiaceae</taxon>
        <taxon>Actinomycetospora</taxon>
    </lineage>
</organism>
<dbReference type="InterPro" id="IPR052913">
    <property type="entry name" value="Glycopeptide_resist_protein"/>
</dbReference>
<dbReference type="EMBL" id="JBHSIM010000057">
    <property type="protein sequence ID" value="MFC4836151.1"/>
    <property type="molecule type" value="Genomic_DNA"/>
</dbReference>
<dbReference type="InterPro" id="IPR022029">
    <property type="entry name" value="YoaR-like_PG-bd"/>
</dbReference>
<evidence type="ECO:0000313" key="3">
    <source>
        <dbReference type="EMBL" id="MFC4836151.1"/>
    </source>
</evidence>
<dbReference type="InterPro" id="IPR007391">
    <property type="entry name" value="Vancomycin_resist_VanW"/>
</dbReference>
<evidence type="ECO:0000259" key="2">
    <source>
        <dbReference type="Pfam" id="PF12229"/>
    </source>
</evidence>
<reference evidence="4" key="1">
    <citation type="journal article" date="2019" name="Int. J. Syst. Evol. Microbiol.">
        <title>The Global Catalogue of Microorganisms (GCM) 10K type strain sequencing project: providing services to taxonomists for standard genome sequencing and annotation.</title>
        <authorList>
            <consortium name="The Broad Institute Genomics Platform"/>
            <consortium name="The Broad Institute Genome Sequencing Center for Infectious Disease"/>
            <person name="Wu L."/>
            <person name="Ma J."/>
        </authorList>
    </citation>
    <scope>NUCLEOTIDE SEQUENCE [LARGE SCALE GENOMIC DNA]</scope>
    <source>
        <strain evidence="4">CCUG 50347</strain>
    </source>
</reference>
<evidence type="ECO:0000256" key="1">
    <source>
        <dbReference type="SAM" id="MobiDB-lite"/>
    </source>
</evidence>
<dbReference type="Pfam" id="PF04294">
    <property type="entry name" value="VanW"/>
    <property type="match status" value="1"/>
</dbReference>
<accession>A0ABV9RSA6</accession>